<dbReference type="Proteomes" id="UP001302367">
    <property type="component" value="Chromosome 4"/>
</dbReference>
<evidence type="ECO:0000313" key="3">
    <source>
        <dbReference type="EMBL" id="WPB01830.1"/>
    </source>
</evidence>
<feature type="region of interest" description="Disordered" evidence="1">
    <location>
        <begin position="51"/>
        <end position="72"/>
    </location>
</feature>
<reference evidence="2 4" key="1">
    <citation type="submission" date="2015-10" db="EMBL/GenBank/DDBJ databases">
        <title>The cercosporin biosynthetic gene cluster was horizontally transferred to several fungal lineages and shown to be expanded in Cercospora beticola based on microsynteny with recipient genomes.</title>
        <authorList>
            <person name="De Jonge R."/>
            <person name="Ebert M.K."/>
            <person name="Suttle J.C."/>
            <person name="Jurick Ii W.M."/>
            <person name="Secor G.A."/>
            <person name="Thomma B.P."/>
            <person name="Van De Peer Y."/>
            <person name="Bolton M.D."/>
        </authorList>
    </citation>
    <scope>NUCLEOTIDE SEQUENCE [LARGE SCALE GENOMIC DNA]</scope>
    <source>
        <strain evidence="2 4">09-40</strain>
    </source>
</reference>
<evidence type="ECO:0000256" key="1">
    <source>
        <dbReference type="SAM" id="MobiDB-lite"/>
    </source>
</evidence>
<sequence length="248" mass="25095">MSSYTTGVDPHIPNAPALSILTEALGTFQSVAPDSTSALFSLSSTYVSWSARPTDSETNTPAIPPSYNDPKTPDTMNSITSDAPTATPINGGVLPYLATIGTVIVLTGESYTLTAAIPSTDTDALAIIGATLSPGGPAASLGDYVFSLGTDGVQFISGSATDTLRTSTYGSGQTTLEESSSSTRTTPVVTMRSSTTESSATETPESTIASSTTSAPATTSTEASAGQKHAVMWSVGAMGLLLAAIYAL</sequence>
<dbReference type="EMBL" id="LKMD01000105">
    <property type="protein sequence ID" value="PIA93374.1"/>
    <property type="molecule type" value="Genomic_DNA"/>
</dbReference>
<protein>
    <submittedName>
        <fullName evidence="2">Uncharacterized protein</fullName>
    </submittedName>
</protein>
<evidence type="ECO:0000313" key="4">
    <source>
        <dbReference type="Proteomes" id="UP000230605"/>
    </source>
</evidence>
<name>A0A2G5HLD6_CERBT</name>
<proteinExistence type="predicted"/>
<dbReference type="OrthoDB" id="3646089at2759"/>
<accession>A0A2G5HLD6</accession>
<dbReference type="AlphaFoldDB" id="A0A2G5HLD6"/>
<feature type="compositionally biased region" description="Polar residues" evidence="1">
    <location>
        <begin position="51"/>
        <end position="61"/>
    </location>
</feature>
<organism evidence="2 4">
    <name type="scientific">Cercospora beticola</name>
    <name type="common">Sugarbeet leaf spot fungus</name>
    <dbReference type="NCBI Taxonomy" id="122368"/>
    <lineage>
        <taxon>Eukaryota</taxon>
        <taxon>Fungi</taxon>
        <taxon>Dikarya</taxon>
        <taxon>Ascomycota</taxon>
        <taxon>Pezizomycotina</taxon>
        <taxon>Dothideomycetes</taxon>
        <taxon>Dothideomycetidae</taxon>
        <taxon>Mycosphaerellales</taxon>
        <taxon>Mycosphaerellaceae</taxon>
        <taxon>Cercospora</taxon>
    </lineage>
</organism>
<dbReference type="Proteomes" id="UP000230605">
    <property type="component" value="Chromosome 4"/>
</dbReference>
<keyword evidence="5" id="KW-1185">Reference proteome</keyword>
<feature type="region of interest" description="Disordered" evidence="1">
    <location>
        <begin position="167"/>
        <end position="225"/>
    </location>
</feature>
<reference evidence="3 5" key="2">
    <citation type="submission" date="2023-09" db="EMBL/GenBank/DDBJ databases">
        <title>Complete-Gapless Cercospora beticola genome.</title>
        <authorList>
            <person name="Wyatt N.A."/>
            <person name="Spanner R.E."/>
            <person name="Bolton M.D."/>
        </authorList>
    </citation>
    <scope>NUCLEOTIDE SEQUENCE [LARGE SCALE GENOMIC DNA]</scope>
    <source>
        <strain evidence="3">Cb09-40</strain>
    </source>
</reference>
<evidence type="ECO:0000313" key="5">
    <source>
        <dbReference type="Proteomes" id="UP001302367"/>
    </source>
</evidence>
<gene>
    <name evidence="2" type="ORF">CB0940_04578</name>
    <name evidence="3" type="ORF">RHO25_006462</name>
</gene>
<evidence type="ECO:0000313" key="2">
    <source>
        <dbReference type="EMBL" id="PIA93374.1"/>
    </source>
</evidence>
<dbReference type="EMBL" id="CP134187">
    <property type="protein sequence ID" value="WPB01830.1"/>
    <property type="molecule type" value="Genomic_DNA"/>
</dbReference>
<feature type="compositionally biased region" description="Low complexity" evidence="1">
    <location>
        <begin position="174"/>
        <end position="225"/>
    </location>
</feature>